<gene>
    <name evidence="5" type="ORF">JCM21142_31138</name>
</gene>
<dbReference type="Proteomes" id="UP000019402">
    <property type="component" value="Unassembled WGS sequence"/>
</dbReference>
<keyword evidence="6" id="KW-1185">Reference proteome</keyword>
<dbReference type="GO" id="GO:0008422">
    <property type="term" value="F:beta-glucosidase activity"/>
    <property type="evidence" value="ECO:0007669"/>
    <property type="project" value="UniProtKB-ARBA"/>
</dbReference>
<proteinExistence type="inferred from homology"/>
<evidence type="ECO:0000313" key="5">
    <source>
        <dbReference type="EMBL" id="GAF02500.1"/>
    </source>
</evidence>
<name>W7XW52_9BACT</name>
<dbReference type="InterPro" id="IPR036962">
    <property type="entry name" value="Glyco_hydro_3_N_sf"/>
</dbReference>
<dbReference type="Gene3D" id="2.60.40.10">
    <property type="entry name" value="Immunoglobulins"/>
    <property type="match status" value="1"/>
</dbReference>
<feature type="domain" description="Fibronectin type III-like" evidence="4">
    <location>
        <begin position="633"/>
        <end position="703"/>
    </location>
</feature>
<evidence type="ECO:0000259" key="4">
    <source>
        <dbReference type="SMART" id="SM01217"/>
    </source>
</evidence>
<dbReference type="Pfam" id="PF01915">
    <property type="entry name" value="Glyco_hydro_3_C"/>
    <property type="match status" value="1"/>
</dbReference>
<dbReference type="InterPro" id="IPR013783">
    <property type="entry name" value="Ig-like_fold"/>
</dbReference>
<protein>
    <submittedName>
        <fullName evidence="5">Thermostable beta-glucosidase B</fullName>
    </submittedName>
</protein>
<dbReference type="InterPro" id="IPR044993">
    <property type="entry name" value="BXL"/>
</dbReference>
<evidence type="ECO:0000256" key="1">
    <source>
        <dbReference type="ARBA" id="ARBA00005336"/>
    </source>
</evidence>
<dbReference type="InterPro" id="IPR002772">
    <property type="entry name" value="Glyco_hydro_3_C"/>
</dbReference>
<evidence type="ECO:0000256" key="2">
    <source>
        <dbReference type="ARBA" id="ARBA00022729"/>
    </source>
</evidence>
<evidence type="ECO:0000256" key="3">
    <source>
        <dbReference type="ARBA" id="ARBA00022801"/>
    </source>
</evidence>
<dbReference type="Gene3D" id="3.40.50.1700">
    <property type="entry name" value="Glycoside hydrolase family 3 C-terminal domain"/>
    <property type="match status" value="1"/>
</dbReference>
<evidence type="ECO:0000313" key="6">
    <source>
        <dbReference type="Proteomes" id="UP000019402"/>
    </source>
</evidence>
<dbReference type="SUPFAM" id="SSF51445">
    <property type="entry name" value="(Trans)glycosidases"/>
    <property type="match status" value="1"/>
</dbReference>
<dbReference type="InterPro" id="IPR036881">
    <property type="entry name" value="Glyco_hydro_3_C_sf"/>
</dbReference>
<dbReference type="PANTHER" id="PTHR42721:SF3">
    <property type="entry name" value="BETA-D-XYLOSIDASE 5-RELATED"/>
    <property type="match status" value="1"/>
</dbReference>
<dbReference type="PANTHER" id="PTHR42721">
    <property type="entry name" value="SUGAR HYDROLASE-RELATED"/>
    <property type="match status" value="1"/>
</dbReference>
<keyword evidence="2" id="KW-0732">Signal</keyword>
<dbReference type="PRINTS" id="PR00133">
    <property type="entry name" value="GLHYDRLASE3"/>
</dbReference>
<comment type="similarity">
    <text evidence="1">Belongs to the glycosyl hydrolase 3 family.</text>
</comment>
<dbReference type="Gene3D" id="3.20.20.300">
    <property type="entry name" value="Glycoside hydrolase, family 3, N-terminal domain"/>
    <property type="match status" value="1"/>
</dbReference>
<dbReference type="OrthoDB" id="9805821at2"/>
<accession>W7XW52</accession>
<dbReference type="AlphaFoldDB" id="W7XW52"/>
<sequence length="871" mass="98312">MKQQMKISTLLFFLCLTIGNTTYSQTWRNPDAPIDKRVDDLLSRMTLDEKISYCGSVIPGIDRLGIPDFVWYGEALHGIIDWNCTQFPQNIAMGSTWNPDLMFDVATAISNEARALKNMGRKEVMMFSPTVNMARDPRWGRNEECYSEDPFLMSEMARMYIRGMQGNDPKYTKTVTTVKHFVANNVDKRREYSHSLIGPEDLYEYYFPAYKTCIVDEEATGVMTALNGLNGVPCSANDWLINGVLRKQWGFKGYVIADWAAVQGIEKRMHFAQTQEEAAAMAIRAGLDQECFRHKTKPAPMVQALKPAIEKGLLSENELDVSVRRLLRLRFMTGDFDDATLNPYSKIPASVLECETHKKLALKAAEQSIVLLKNNEVLPLSKDIEHLAVIGPFANRCWLGIYSGNPQSKISPLDGIIKSAKGEVSFAEGCTVKGDISDDDKINEAIALAKKSDYVILVVGNDESTATENVDRKNLKLPGKQHQLIKAVQAVNKNIILVLVPSGPTNLTWEQENIPGIICAWPNGQEQGTALAHVLYGEVNPGGKLTATWVKSANNLPHMHDYNIRRWKDDYGPEISRTYMYSTTKPLYPFGYGLSYTKFKIENVKLSKSHMKEMDDVMVNMEVLNIGKMDGDEIVQVYVRDVKTNRIAPTKALKGFKRVHIPAGKSKSVSIKLPYEAFSHYDKNTHKFKVESGTFEIMIGQSSENIVAVKAIELTGGDIPEVRVGEKSGYFNANDKNRTKKWDHIYENNIVDDHKTKNTDNVSYKWIEYEILFTDPGFYVNTWDAELHFKYASKDAVLETSMEGLKINTYKLDGKRKLPIKIPIPPEYGTPVRLKIKTLKGKIKHASIQIIPPGDKKPFVIEKIHRSSMNQ</sequence>
<dbReference type="SMART" id="SM01217">
    <property type="entry name" value="Fn3_like"/>
    <property type="match status" value="1"/>
</dbReference>
<dbReference type="Pfam" id="PF00933">
    <property type="entry name" value="Glyco_hydro_3"/>
    <property type="match status" value="1"/>
</dbReference>
<dbReference type="EMBL" id="BAMD01000010">
    <property type="protein sequence ID" value="GAF02500.1"/>
    <property type="molecule type" value="Genomic_DNA"/>
</dbReference>
<reference evidence="5 6" key="1">
    <citation type="journal article" date="2014" name="Genome Announc.">
        <title>Draft Genome Sequence of Cytophaga fermentans JCM 21142T, a Facultative Anaerobe Isolated from Marine Mud.</title>
        <authorList>
            <person name="Starns D."/>
            <person name="Oshima K."/>
            <person name="Suda W."/>
            <person name="Iino T."/>
            <person name="Yuki M."/>
            <person name="Inoue J."/>
            <person name="Kitamura K."/>
            <person name="Iida T."/>
            <person name="Darby A."/>
            <person name="Hattori M."/>
            <person name="Ohkuma M."/>
        </authorList>
    </citation>
    <scope>NUCLEOTIDE SEQUENCE [LARGE SCALE GENOMIC DNA]</scope>
    <source>
        <strain evidence="5 6">JCM 21142</strain>
    </source>
</reference>
<keyword evidence="3" id="KW-0378">Hydrolase</keyword>
<dbReference type="GO" id="GO:0046556">
    <property type="term" value="F:alpha-L-arabinofuranosidase activity"/>
    <property type="evidence" value="ECO:0007669"/>
    <property type="project" value="TreeGrafter"/>
</dbReference>
<organism evidence="5 6">
    <name type="scientific">Saccharicrinis fermentans DSM 9555 = JCM 21142</name>
    <dbReference type="NCBI Taxonomy" id="869213"/>
    <lineage>
        <taxon>Bacteria</taxon>
        <taxon>Pseudomonadati</taxon>
        <taxon>Bacteroidota</taxon>
        <taxon>Bacteroidia</taxon>
        <taxon>Marinilabiliales</taxon>
        <taxon>Marinilabiliaceae</taxon>
        <taxon>Saccharicrinis</taxon>
    </lineage>
</organism>
<dbReference type="GO" id="GO:0009044">
    <property type="term" value="F:xylan 1,4-beta-xylosidase activity"/>
    <property type="evidence" value="ECO:0007669"/>
    <property type="project" value="InterPro"/>
</dbReference>
<dbReference type="GO" id="GO:0031222">
    <property type="term" value="P:arabinan catabolic process"/>
    <property type="evidence" value="ECO:0007669"/>
    <property type="project" value="TreeGrafter"/>
</dbReference>
<dbReference type="STRING" id="869213.GCA_000517085_02812"/>
<dbReference type="Pfam" id="PF14310">
    <property type="entry name" value="Fn3-like"/>
    <property type="match status" value="1"/>
</dbReference>
<dbReference type="FunFam" id="2.60.40.10:FF:000495">
    <property type="entry name" value="Periplasmic beta-glucosidase"/>
    <property type="match status" value="1"/>
</dbReference>
<comment type="caution">
    <text evidence="5">The sequence shown here is derived from an EMBL/GenBank/DDBJ whole genome shotgun (WGS) entry which is preliminary data.</text>
</comment>
<dbReference type="GO" id="GO:0045493">
    <property type="term" value="P:xylan catabolic process"/>
    <property type="evidence" value="ECO:0007669"/>
    <property type="project" value="InterPro"/>
</dbReference>
<dbReference type="RefSeq" id="WP_027472338.1">
    <property type="nucleotide sequence ID" value="NZ_BAMD01000010.1"/>
</dbReference>
<dbReference type="InterPro" id="IPR017853">
    <property type="entry name" value="GH"/>
</dbReference>
<dbReference type="InterPro" id="IPR001764">
    <property type="entry name" value="Glyco_hydro_3_N"/>
</dbReference>
<dbReference type="InterPro" id="IPR026891">
    <property type="entry name" value="Fn3-like"/>
</dbReference>
<dbReference type="SUPFAM" id="SSF52279">
    <property type="entry name" value="Beta-D-glucan exohydrolase, C-terminal domain"/>
    <property type="match status" value="1"/>
</dbReference>
<dbReference type="eggNOG" id="COG1472">
    <property type="taxonomic scope" value="Bacteria"/>
</dbReference>